<evidence type="ECO:0000259" key="20">
    <source>
        <dbReference type="PROSITE" id="PS51383"/>
    </source>
</evidence>
<dbReference type="RefSeq" id="WP_103919707.1">
    <property type="nucleotide sequence ID" value="NZ_FMSV02000394.1"/>
</dbReference>
<keyword evidence="5 18" id="KW-0479">Metal-binding</keyword>
<comment type="similarity">
    <text evidence="3 19">In the N-terminal section; belongs to the NnrE/AIBP family.</text>
</comment>
<evidence type="ECO:0000256" key="18">
    <source>
        <dbReference type="HAMAP-Rule" id="MF_01966"/>
    </source>
</evidence>
<comment type="similarity">
    <text evidence="18">Belongs to the NnrE/AIBP family.</text>
</comment>
<name>A0A1H6F953_9GAMM</name>
<feature type="binding site" evidence="18">
    <location>
        <position position="72"/>
    </location>
    <ligand>
        <name>K(+)</name>
        <dbReference type="ChEBI" id="CHEBI:29103"/>
    </ligand>
</feature>
<feature type="binding site" evidence="18">
    <location>
        <begin position="139"/>
        <end position="145"/>
    </location>
    <ligand>
        <name>(6S)-NADPHX</name>
        <dbReference type="ChEBI" id="CHEBI:64076"/>
    </ligand>
</feature>
<feature type="domain" description="YjeF N-terminal" evidence="21">
    <location>
        <begin position="23"/>
        <end position="225"/>
    </location>
</feature>
<dbReference type="HAMAP" id="MF_01965">
    <property type="entry name" value="NADHX_dehydratase"/>
    <property type="match status" value="1"/>
</dbReference>
<comment type="similarity">
    <text evidence="17">Belongs to the NnrD/CARKD family.</text>
</comment>
<dbReference type="Proteomes" id="UP000236724">
    <property type="component" value="Unassembled WGS sequence"/>
</dbReference>
<dbReference type="HAMAP" id="MF_01966">
    <property type="entry name" value="NADHX_epimerase"/>
    <property type="match status" value="1"/>
</dbReference>
<keyword evidence="6 17" id="KW-0547">Nucleotide-binding</keyword>
<dbReference type="GO" id="GO:0046496">
    <property type="term" value="P:nicotinamide nucleotide metabolic process"/>
    <property type="evidence" value="ECO:0007669"/>
    <property type="project" value="UniProtKB-UniRule"/>
</dbReference>
<reference evidence="22 23" key="1">
    <citation type="submission" date="2016-10" db="EMBL/GenBank/DDBJ databases">
        <authorList>
            <person name="de Groot N.N."/>
        </authorList>
    </citation>
    <scope>NUCLEOTIDE SEQUENCE [LARGE SCALE GENOMIC DNA]</scope>
    <source>
        <strain evidence="22">MBHS1</strain>
    </source>
</reference>
<keyword evidence="13" id="KW-0511">Multifunctional enzyme</keyword>
<organism evidence="22 23">
    <name type="scientific">Candidatus Venteria ishoeyi</name>
    <dbReference type="NCBI Taxonomy" id="1899563"/>
    <lineage>
        <taxon>Bacteria</taxon>
        <taxon>Pseudomonadati</taxon>
        <taxon>Pseudomonadota</taxon>
        <taxon>Gammaproteobacteria</taxon>
        <taxon>Thiotrichales</taxon>
        <taxon>Thiotrichaceae</taxon>
        <taxon>Venteria</taxon>
    </lineage>
</organism>
<dbReference type="EC" id="5.1.99.6" evidence="19"/>
<evidence type="ECO:0000256" key="6">
    <source>
        <dbReference type="ARBA" id="ARBA00022741"/>
    </source>
</evidence>
<comment type="function">
    <text evidence="14 19">Bifunctional enzyme that catalyzes the epimerization of the S- and R-forms of NAD(P)HX and the dehydration of the S-form of NAD(P)HX at the expense of ADP, which is converted to AMP. This allows the repair of both epimers of NAD(P)HX, a damaged form of NAD(P)H that is a result of enzymatic or heat-dependent hydration.</text>
</comment>
<keyword evidence="11 18" id="KW-0413">Isomerase</keyword>
<evidence type="ECO:0000313" key="22">
    <source>
        <dbReference type="EMBL" id="SEH05839.1"/>
    </source>
</evidence>
<keyword evidence="12 17" id="KW-0456">Lyase</keyword>
<sequence>MDITARQDSLNLLPQALYRAAQSQAIDQRIIQDHGMSGLQLMERAGTAAFNCLQAQWPENQHMTVFCGVGNNGGDGYILAQLARRAGYRVVVLQLGDTAQMTQEARDCLSLLERSGIHPKPFDGTLPEDTEIFVDALLGTGLKRPVTGEWAQAIELLNAHPAPVLSLDIPSGLNADSGSIMGTAVRADMTVSFITLKCGTMTGAGSDLCGILRYNDLHAPLDVFEKIPAQTQRLGLDTLKADLQRFFPPRRRNTHKGDYGSLLLIGGDWGMSGAVQLAARAAARCGTGKIRIATRREHADILNLQQPELMCSGIETTQPLEMLFAQNDVIAIGPGMGQFGWAQQCFDTLLQDRQNNQKPWVLDADALNLLAKKPMQPMQLGPVVLTPHPGEAARLLGCSIQEVQQDRFNAVVEIQQRYGGVCVLKGSGSLIADGGEPLYVCYAGNPGMASGGMGDLLTGLIAGLLAQKVPLAAAARLGVCLHACAGDICAQRDGERGLLAKDLLPEIRHLLML</sequence>
<accession>A0A1H6F953</accession>
<dbReference type="Gene3D" id="3.40.1190.20">
    <property type="match status" value="1"/>
</dbReference>
<feature type="binding site" evidence="18">
    <location>
        <position position="135"/>
    </location>
    <ligand>
        <name>K(+)</name>
        <dbReference type="ChEBI" id="CHEBI:29103"/>
    </ligand>
</feature>
<evidence type="ECO:0000256" key="5">
    <source>
        <dbReference type="ARBA" id="ARBA00022723"/>
    </source>
</evidence>
<feature type="binding site" evidence="18">
    <location>
        <begin position="71"/>
        <end position="75"/>
    </location>
    <ligand>
        <name>(6S)-NADPHX</name>
        <dbReference type="ChEBI" id="CHEBI:64076"/>
    </ligand>
</feature>
<dbReference type="NCBIfam" id="TIGR00197">
    <property type="entry name" value="yjeF_nterm"/>
    <property type="match status" value="1"/>
</dbReference>
<evidence type="ECO:0000256" key="3">
    <source>
        <dbReference type="ARBA" id="ARBA00006001"/>
    </source>
</evidence>
<dbReference type="EMBL" id="FMSV02000394">
    <property type="protein sequence ID" value="SEH05839.1"/>
    <property type="molecule type" value="Genomic_DNA"/>
</dbReference>
<keyword evidence="10 17" id="KW-0520">NAD</keyword>
<gene>
    <name evidence="22" type="primary">nnr</name>
    <name evidence="17" type="synonym">nnrD</name>
    <name evidence="18" type="synonym">nnrE</name>
    <name evidence="22" type="ORF">MBHS_01694</name>
</gene>
<evidence type="ECO:0000313" key="23">
    <source>
        <dbReference type="Proteomes" id="UP000236724"/>
    </source>
</evidence>
<dbReference type="PANTHER" id="PTHR12592:SF0">
    <property type="entry name" value="ATP-DEPENDENT (S)-NAD(P)H-HYDRATE DEHYDRATASE"/>
    <property type="match status" value="1"/>
</dbReference>
<evidence type="ECO:0000259" key="21">
    <source>
        <dbReference type="PROSITE" id="PS51385"/>
    </source>
</evidence>
<dbReference type="InterPro" id="IPR030677">
    <property type="entry name" value="Nnr"/>
</dbReference>
<dbReference type="PROSITE" id="PS51383">
    <property type="entry name" value="YJEF_C_3"/>
    <property type="match status" value="1"/>
</dbReference>
<dbReference type="InterPro" id="IPR029056">
    <property type="entry name" value="Ribokinase-like"/>
</dbReference>
<comment type="catalytic activity">
    <reaction evidence="15 17 19">
        <text>(6S)-NADHX + ADP = AMP + phosphate + NADH + H(+)</text>
        <dbReference type="Rhea" id="RHEA:32223"/>
        <dbReference type="ChEBI" id="CHEBI:15378"/>
        <dbReference type="ChEBI" id="CHEBI:43474"/>
        <dbReference type="ChEBI" id="CHEBI:57945"/>
        <dbReference type="ChEBI" id="CHEBI:64074"/>
        <dbReference type="ChEBI" id="CHEBI:456215"/>
        <dbReference type="ChEBI" id="CHEBI:456216"/>
        <dbReference type="EC" id="4.2.1.136"/>
    </reaction>
</comment>
<proteinExistence type="inferred from homology"/>
<dbReference type="InterPro" id="IPR000631">
    <property type="entry name" value="CARKD"/>
</dbReference>
<evidence type="ECO:0000256" key="2">
    <source>
        <dbReference type="ARBA" id="ARBA00000909"/>
    </source>
</evidence>
<keyword evidence="8 17" id="KW-0521">NADP</keyword>
<feature type="binding site" evidence="17">
    <location>
        <position position="274"/>
    </location>
    <ligand>
        <name>(6S)-NADPHX</name>
        <dbReference type="ChEBI" id="CHEBI:64076"/>
    </ligand>
</feature>
<dbReference type="OrthoDB" id="9806925at2"/>
<keyword evidence="9 18" id="KW-0630">Potassium</keyword>
<keyword evidence="23" id="KW-1185">Reference proteome</keyword>
<dbReference type="Gene3D" id="3.40.50.10260">
    <property type="entry name" value="YjeF N-terminal domain"/>
    <property type="match status" value="1"/>
</dbReference>
<evidence type="ECO:0000256" key="10">
    <source>
        <dbReference type="ARBA" id="ARBA00023027"/>
    </source>
</evidence>
<feature type="binding site" evidence="17">
    <location>
        <position position="388"/>
    </location>
    <ligand>
        <name>(6S)-NADPHX</name>
        <dbReference type="ChEBI" id="CHEBI:64076"/>
    </ligand>
</feature>
<feature type="domain" description="YjeF C-terminal" evidence="20">
    <location>
        <begin position="239"/>
        <end position="513"/>
    </location>
</feature>
<feature type="binding site" evidence="18">
    <location>
        <position position="168"/>
    </location>
    <ligand>
        <name>(6S)-NADPHX</name>
        <dbReference type="ChEBI" id="CHEBI:64076"/>
    </ligand>
</feature>
<comment type="function">
    <text evidence="18">Catalyzes the epimerization of the S- and R-forms of NAD(P)HX, a damaged form of NAD(P)H that is a result of enzymatic or heat-dependent hydration. This is a prerequisite for the S-specific NAD(P)H-hydrate dehydratase to allow the repair of both epimers of NAD(P)HX.</text>
</comment>
<comment type="catalytic activity">
    <reaction evidence="16 17 19">
        <text>(6S)-NADPHX + ADP = AMP + phosphate + NADPH + H(+)</text>
        <dbReference type="Rhea" id="RHEA:32235"/>
        <dbReference type="ChEBI" id="CHEBI:15378"/>
        <dbReference type="ChEBI" id="CHEBI:43474"/>
        <dbReference type="ChEBI" id="CHEBI:57783"/>
        <dbReference type="ChEBI" id="CHEBI:64076"/>
        <dbReference type="ChEBI" id="CHEBI:456215"/>
        <dbReference type="ChEBI" id="CHEBI:456216"/>
        <dbReference type="EC" id="4.2.1.136"/>
    </reaction>
</comment>
<evidence type="ECO:0000256" key="11">
    <source>
        <dbReference type="ARBA" id="ARBA00023235"/>
    </source>
</evidence>
<comment type="cofactor">
    <cofactor evidence="17">
        <name>Mg(2+)</name>
        <dbReference type="ChEBI" id="CHEBI:18420"/>
    </cofactor>
</comment>
<dbReference type="GO" id="GO:0052856">
    <property type="term" value="F:NAD(P)HX epimerase activity"/>
    <property type="evidence" value="ECO:0007669"/>
    <property type="project" value="UniProtKB-UniRule"/>
</dbReference>
<comment type="function">
    <text evidence="17">Catalyzes the dehydration of the S-form of NAD(P)HX at the expense of ADP, which is converted to AMP. Together with NAD(P)HX epimerase, which catalyzes the epimerization of the S- and R-forms, the enzyme allows the repair of both epimers of NAD(P)HX, a damaged form of NAD(P)H that is a result of enzymatic or heat-dependent hydration.</text>
</comment>
<dbReference type="GO" id="GO:0046872">
    <property type="term" value="F:metal ion binding"/>
    <property type="evidence" value="ECO:0007669"/>
    <property type="project" value="UniProtKB-UniRule"/>
</dbReference>
<feature type="binding site" evidence="18">
    <location>
        <position position="171"/>
    </location>
    <ligand>
        <name>K(+)</name>
        <dbReference type="ChEBI" id="CHEBI:29103"/>
    </ligand>
</feature>
<dbReference type="Pfam" id="PF01256">
    <property type="entry name" value="Carb_kinase"/>
    <property type="match status" value="1"/>
</dbReference>
<dbReference type="PIRSF" id="PIRSF017184">
    <property type="entry name" value="Nnr"/>
    <property type="match status" value="1"/>
</dbReference>
<evidence type="ECO:0000256" key="9">
    <source>
        <dbReference type="ARBA" id="ARBA00022958"/>
    </source>
</evidence>
<dbReference type="InterPro" id="IPR004443">
    <property type="entry name" value="YjeF_N_dom"/>
</dbReference>
<evidence type="ECO:0000256" key="4">
    <source>
        <dbReference type="ARBA" id="ARBA00009524"/>
    </source>
</evidence>
<evidence type="ECO:0000256" key="8">
    <source>
        <dbReference type="ARBA" id="ARBA00022857"/>
    </source>
</evidence>
<evidence type="ECO:0000256" key="7">
    <source>
        <dbReference type="ARBA" id="ARBA00022840"/>
    </source>
</evidence>
<keyword evidence="7 17" id="KW-0067">ATP-binding</keyword>
<protein>
    <recommendedName>
        <fullName evidence="19">Bifunctional NAD(P)H-hydrate repair enzyme</fullName>
    </recommendedName>
    <alternativeName>
        <fullName evidence="19">Nicotinamide nucleotide repair protein</fullName>
    </alternativeName>
    <domain>
        <recommendedName>
            <fullName evidence="19">ADP-dependent (S)-NAD(P)H-hydrate dehydratase</fullName>
            <ecNumber evidence="19">4.2.1.136</ecNumber>
        </recommendedName>
        <alternativeName>
            <fullName evidence="19">ADP-dependent NAD(P)HX dehydratase</fullName>
        </alternativeName>
    </domain>
    <domain>
        <recommendedName>
            <fullName evidence="19">NAD(P)H-hydrate epimerase</fullName>
            <ecNumber evidence="19">5.1.99.6</ecNumber>
        </recommendedName>
    </domain>
</protein>
<dbReference type="EC" id="4.2.1.136" evidence="19"/>
<comment type="subunit">
    <text evidence="17">Homotetramer.</text>
</comment>
<dbReference type="SUPFAM" id="SSF53613">
    <property type="entry name" value="Ribokinase-like"/>
    <property type="match status" value="1"/>
</dbReference>
<evidence type="ECO:0000256" key="14">
    <source>
        <dbReference type="ARBA" id="ARBA00025153"/>
    </source>
</evidence>
<feature type="binding site" evidence="17">
    <location>
        <position position="335"/>
    </location>
    <ligand>
        <name>(6S)-NADPHX</name>
        <dbReference type="ChEBI" id="CHEBI:64076"/>
    </ligand>
</feature>
<evidence type="ECO:0000256" key="19">
    <source>
        <dbReference type="PIRNR" id="PIRNR017184"/>
    </source>
</evidence>
<dbReference type="Pfam" id="PF03853">
    <property type="entry name" value="YjeF_N"/>
    <property type="match status" value="1"/>
</dbReference>
<dbReference type="SUPFAM" id="SSF64153">
    <property type="entry name" value="YjeF N-terminal domain-like"/>
    <property type="match status" value="1"/>
</dbReference>
<dbReference type="AlphaFoldDB" id="A0A1H6F953"/>
<comment type="caution">
    <text evidence="18">Lacks conserved residue(s) required for the propagation of feature annotation.</text>
</comment>
<dbReference type="GO" id="GO:0005524">
    <property type="term" value="F:ATP binding"/>
    <property type="evidence" value="ECO:0007669"/>
    <property type="project" value="UniProtKB-UniRule"/>
</dbReference>
<dbReference type="PROSITE" id="PS51385">
    <property type="entry name" value="YJEF_N"/>
    <property type="match status" value="1"/>
</dbReference>
<comment type="similarity">
    <text evidence="4 19">In the C-terminal section; belongs to the NnrD/CARKD family.</text>
</comment>
<dbReference type="GO" id="GO:0052855">
    <property type="term" value="F:ADP-dependent NAD(P)H-hydrate dehydratase activity"/>
    <property type="evidence" value="ECO:0007669"/>
    <property type="project" value="UniProtKB-UniRule"/>
</dbReference>
<feature type="binding site" evidence="17">
    <location>
        <position position="455"/>
    </location>
    <ligand>
        <name>(6S)-NADPHX</name>
        <dbReference type="ChEBI" id="CHEBI:64076"/>
    </ligand>
</feature>
<evidence type="ECO:0000256" key="17">
    <source>
        <dbReference type="HAMAP-Rule" id="MF_01965"/>
    </source>
</evidence>
<evidence type="ECO:0000256" key="15">
    <source>
        <dbReference type="ARBA" id="ARBA00048238"/>
    </source>
</evidence>
<dbReference type="InterPro" id="IPR036652">
    <property type="entry name" value="YjeF_N_dom_sf"/>
</dbReference>
<comment type="catalytic activity">
    <reaction evidence="2 18 19">
        <text>(6R)-NADPHX = (6S)-NADPHX</text>
        <dbReference type="Rhea" id="RHEA:32227"/>
        <dbReference type="ChEBI" id="CHEBI:64076"/>
        <dbReference type="ChEBI" id="CHEBI:64077"/>
        <dbReference type="EC" id="5.1.99.6"/>
    </reaction>
</comment>
<evidence type="ECO:0000256" key="12">
    <source>
        <dbReference type="ARBA" id="ARBA00023239"/>
    </source>
</evidence>
<dbReference type="CDD" id="cd01171">
    <property type="entry name" value="YXKO-related"/>
    <property type="match status" value="1"/>
</dbReference>
<dbReference type="GO" id="GO:0110051">
    <property type="term" value="P:metabolite repair"/>
    <property type="evidence" value="ECO:0007669"/>
    <property type="project" value="TreeGrafter"/>
</dbReference>
<dbReference type="NCBIfam" id="TIGR00196">
    <property type="entry name" value="yjeF_cterm"/>
    <property type="match status" value="1"/>
</dbReference>
<evidence type="ECO:0000256" key="1">
    <source>
        <dbReference type="ARBA" id="ARBA00000013"/>
    </source>
</evidence>
<dbReference type="PANTHER" id="PTHR12592">
    <property type="entry name" value="ATP-DEPENDENT (S)-NAD(P)H-HYDRATE DEHYDRATASE FAMILY MEMBER"/>
    <property type="match status" value="1"/>
</dbReference>
<comment type="cofactor">
    <cofactor evidence="18 19">
        <name>K(+)</name>
        <dbReference type="ChEBI" id="CHEBI:29103"/>
    </cofactor>
    <text evidence="18 19">Binds 1 potassium ion per subunit.</text>
</comment>
<comment type="catalytic activity">
    <reaction evidence="1 18 19">
        <text>(6R)-NADHX = (6S)-NADHX</text>
        <dbReference type="Rhea" id="RHEA:32215"/>
        <dbReference type="ChEBI" id="CHEBI:64074"/>
        <dbReference type="ChEBI" id="CHEBI:64075"/>
        <dbReference type="EC" id="5.1.99.6"/>
    </reaction>
</comment>
<evidence type="ECO:0000256" key="16">
    <source>
        <dbReference type="ARBA" id="ARBA00049209"/>
    </source>
</evidence>
<evidence type="ECO:0000256" key="13">
    <source>
        <dbReference type="ARBA" id="ARBA00023268"/>
    </source>
</evidence>
<feature type="binding site" evidence="17">
    <location>
        <position position="454"/>
    </location>
    <ligand>
        <name>AMP</name>
        <dbReference type="ChEBI" id="CHEBI:456215"/>
    </ligand>
</feature>
<feature type="binding site" evidence="17">
    <location>
        <begin position="425"/>
        <end position="429"/>
    </location>
    <ligand>
        <name>AMP</name>
        <dbReference type="ChEBI" id="CHEBI:456215"/>
    </ligand>
</feature>